<dbReference type="FunFam" id="3.40.525.10:FF:000008">
    <property type="entry name" value="Phosphatidylinositol transfer protein 3"/>
    <property type="match status" value="1"/>
</dbReference>
<dbReference type="InterPro" id="IPR001251">
    <property type="entry name" value="CRAL-TRIO_dom"/>
</dbReference>
<dbReference type="InterPro" id="IPR036865">
    <property type="entry name" value="CRAL-TRIO_dom_sf"/>
</dbReference>
<evidence type="ECO:0000313" key="4">
    <source>
        <dbReference type="Proteomes" id="UP000737018"/>
    </source>
</evidence>
<keyword evidence="4" id="KW-1185">Reference proteome</keyword>
<protein>
    <recommendedName>
        <fullName evidence="2">CRAL-TRIO domain-containing protein</fullName>
    </recommendedName>
</protein>
<dbReference type="GO" id="GO:0008526">
    <property type="term" value="F:phosphatidylinositol transfer activity"/>
    <property type="evidence" value="ECO:0007669"/>
    <property type="project" value="TreeGrafter"/>
</dbReference>
<dbReference type="PANTHER" id="PTHR45824:SF18">
    <property type="entry name" value="OS01G0264700 PROTEIN"/>
    <property type="match status" value="1"/>
</dbReference>
<dbReference type="InterPro" id="IPR011074">
    <property type="entry name" value="CRAL/TRIO_N_dom"/>
</dbReference>
<dbReference type="Pfam" id="PF00650">
    <property type="entry name" value="CRAL_TRIO"/>
    <property type="match status" value="1"/>
</dbReference>
<dbReference type="SUPFAM" id="SSF46938">
    <property type="entry name" value="CRAL/TRIO N-terminal domain"/>
    <property type="match status" value="1"/>
</dbReference>
<feature type="compositionally biased region" description="Polar residues" evidence="1">
    <location>
        <begin position="329"/>
        <end position="342"/>
    </location>
</feature>
<feature type="domain" description="CRAL-TRIO" evidence="2">
    <location>
        <begin position="113"/>
        <end position="275"/>
    </location>
</feature>
<organism evidence="3 4">
    <name type="scientific">Castanea mollissima</name>
    <name type="common">Chinese chestnut</name>
    <dbReference type="NCBI Taxonomy" id="60419"/>
    <lineage>
        <taxon>Eukaryota</taxon>
        <taxon>Viridiplantae</taxon>
        <taxon>Streptophyta</taxon>
        <taxon>Embryophyta</taxon>
        <taxon>Tracheophyta</taxon>
        <taxon>Spermatophyta</taxon>
        <taxon>Magnoliopsida</taxon>
        <taxon>eudicotyledons</taxon>
        <taxon>Gunneridae</taxon>
        <taxon>Pentapetalae</taxon>
        <taxon>rosids</taxon>
        <taxon>fabids</taxon>
        <taxon>Fagales</taxon>
        <taxon>Fagaceae</taxon>
        <taxon>Castanea</taxon>
    </lineage>
</organism>
<accession>A0A8J4Q749</accession>
<evidence type="ECO:0000259" key="2">
    <source>
        <dbReference type="PROSITE" id="PS50191"/>
    </source>
</evidence>
<dbReference type="PANTHER" id="PTHR45824">
    <property type="entry name" value="GH16843P"/>
    <property type="match status" value="1"/>
</dbReference>
<sequence>GRFWKINGVRSWQIVVEQQQEPSVDSLKFEKMSSKKWRGSLTEKTLSPEEQHAKINEIRKMIGPIADKFPTLCSDASILRFLRARNWNTKKAVKMLKETLKWRFEYKPEKIRWEDVAHEAETGKIYRANYFDKLGRTVLVMRPGCQNTNSASGQIRYLVYCMENAIKSLNSGQEQMVWLIDFQGWKTSSISVKVTRETAHILQDFYPERLGLGILYNPPKIFESFWTMVKPFIEPKTFKKVKFVYSNPESLKIMEEFFDLDKLESAFGGRNSDEFNYQAYAQRMREDDKKIADLINPGSSSPSLPSILSESLQSDSFVSDHGCEASDEVGSSSGDEAASSNLEDVDEKIQGQPSSCKDVANDDALKQPISN</sequence>
<dbReference type="PRINTS" id="PR00180">
    <property type="entry name" value="CRETINALDHBP"/>
</dbReference>
<evidence type="ECO:0000256" key="1">
    <source>
        <dbReference type="SAM" id="MobiDB-lite"/>
    </source>
</evidence>
<reference evidence="3" key="1">
    <citation type="submission" date="2020-03" db="EMBL/GenBank/DDBJ databases">
        <title>Castanea mollissima Vanexum genome sequencing.</title>
        <authorList>
            <person name="Staton M."/>
        </authorList>
    </citation>
    <scope>NUCLEOTIDE SEQUENCE</scope>
    <source>
        <tissue evidence="3">Leaf</tissue>
    </source>
</reference>
<feature type="non-terminal residue" evidence="3">
    <location>
        <position position="371"/>
    </location>
</feature>
<dbReference type="SUPFAM" id="SSF52087">
    <property type="entry name" value="CRAL/TRIO domain"/>
    <property type="match status" value="1"/>
</dbReference>
<gene>
    <name evidence="3" type="ORF">CMV_028574</name>
</gene>
<dbReference type="AlphaFoldDB" id="A0A8J4Q749"/>
<name>A0A8J4Q749_9ROSI</name>
<dbReference type="SMART" id="SM01100">
    <property type="entry name" value="CRAL_TRIO_N"/>
    <property type="match status" value="1"/>
</dbReference>
<dbReference type="PROSITE" id="PS50191">
    <property type="entry name" value="CRAL_TRIO"/>
    <property type="match status" value="1"/>
</dbReference>
<dbReference type="Gene3D" id="3.40.525.10">
    <property type="entry name" value="CRAL-TRIO lipid binding domain"/>
    <property type="match status" value="1"/>
</dbReference>
<dbReference type="InterPro" id="IPR052578">
    <property type="entry name" value="PI_Transfer_CRAL-TRIO"/>
</dbReference>
<evidence type="ECO:0000313" key="3">
    <source>
        <dbReference type="EMBL" id="KAF3945017.1"/>
    </source>
</evidence>
<dbReference type="InterPro" id="IPR036273">
    <property type="entry name" value="CRAL/TRIO_N_dom_sf"/>
</dbReference>
<dbReference type="Pfam" id="PF03765">
    <property type="entry name" value="CRAL_TRIO_N"/>
    <property type="match status" value="1"/>
</dbReference>
<proteinExistence type="predicted"/>
<dbReference type="OrthoDB" id="75724at2759"/>
<dbReference type="SMART" id="SM00516">
    <property type="entry name" value="SEC14"/>
    <property type="match status" value="1"/>
</dbReference>
<dbReference type="EMBL" id="JRKL02012509">
    <property type="protein sequence ID" value="KAF3945017.1"/>
    <property type="molecule type" value="Genomic_DNA"/>
</dbReference>
<dbReference type="CDD" id="cd00170">
    <property type="entry name" value="SEC14"/>
    <property type="match status" value="1"/>
</dbReference>
<feature type="region of interest" description="Disordered" evidence="1">
    <location>
        <begin position="318"/>
        <end position="371"/>
    </location>
</feature>
<comment type="caution">
    <text evidence="3">The sequence shown here is derived from an EMBL/GenBank/DDBJ whole genome shotgun (WGS) entry which is preliminary data.</text>
</comment>
<dbReference type="Proteomes" id="UP000737018">
    <property type="component" value="Unassembled WGS sequence"/>
</dbReference>